<feature type="transmembrane region" description="Helical" evidence="8">
    <location>
        <begin position="95"/>
        <end position="118"/>
    </location>
</feature>
<keyword evidence="5 8" id="KW-0812">Transmembrane</keyword>
<dbReference type="InterPro" id="IPR035906">
    <property type="entry name" value="MetI-like_sf"/>
</dbReference>
<dbReference type="SUPFAM" id="SSF161098">
    <property type="entry name" value="MetI-like"/>
    <property type="match status" value="2"/>
</dbReference>
<dbReference type="PANTHER" id="PTHR43357">
    <property type="entry name" value="INNER MEMBRANE ABC TRANSPORTER PERMEASE PROTEIN YDCV"/>
    <property type="match status" value="1"/>
</dbReference>
<feature type="transmembrane region" description="Helical" evidence="8">
    <location>
        <begin position="138"/>
        <end position="158"/>
    </location>
</feature>
<evidence type="ECO:0000256" key="1">
    <source>
        <dbReference type="ARBA" id="ARBA00004429"/>
    </source>
</evidence>
<evidence type="ECO:0000256" key="5">
    <source>
        <dbReference type="ARBA" id="ARBA00022692"/>
    </source>
</evidence>
<evidence type="ECO:0000259" key="9">
    <source>
        <dbReference type="PROSITE" id="PS50928"/>
    </source>
</evidence>
<keyword evidence="2 8" id="KW-0813">Transport</keyword>
<feature type="transmembrane region" description="Helical" evidence="8">
    <location>
        <begin position="514"/>
        <end position="539"/>
    </location>
</feature>
<dbReference type="EMBL" id="QUMX01000019">
    <property type="protein sequence ID" value="REG45747.1"/>
    <property type="molecule type" value="Genomic_DNA"/>
</dbReference>
<feature type="transmembrane region" description="Helical" evidence="8">
    <location>
        <begin position="291"/>
        <end position="316"/>
    </location>
</feature>
<gene>
    <name evidence="10" type="ORF">ATH84_101915</name>
</gene>
<accession>A0AAQ0KLW2</accession>
<protein>
    <submittedName>
        <fullName evidence="10">Iron(III) transport system permease protein</fullName>
    </submittedName>
</protein>
<comment type="caution">
    <text evidence="10">The sequence shown here is derived from an EMBL/GenBank/DDBJ whole genome shotgun (WGS) entry which is preliminary data.</text>
</comment>
<dbReference type="Proteomes" id="UP000256794">
    <property type="component" value="Unassembled WGS sequence"/>
</dbReference>
<evidence type="ECO:0000313" key="11">
    <source>
        <dbReference type="Proteomes" id="UP000256794"/>
    </source>
</evidence>
<feature type="transmembrane region" description="Helical" evidence="8">
    <location>
        <begin position="63"/>
        <end position="83"/>
    </location>
</feature>
<feature type="domain" description="ABC transmembrane type-1" evidence="9">
    <location>
        <begin position="59"/>
        <end position="266"/>
    </location>
</feature>
<dbReference type="CDD" id="cd06261">
    <property type="entry name" value="TM_PBP2"/>
    <property type="match status" value="2"/>
</dbReference>
<feature type="transmembrane region" description="Helical" evidence="8">
    <location>
        <begin position="408"/>
        <end position="424"/>
    </location>
</feature>
<evidence type="ECO:0000256" key="8">
    <source>
        <dbReference type="RuleBase" id="RU363032"/>
    </source>
</evidence>
<keyword evidence="7 8" id="KW-0472">Membrane</keyword>
<proteinExistence type="inferred from homology"/>
<organism evidence="10 11">
    <name type="scientific">Paracoccus versutus</name>
    <name type="common">Thiobacillus versutus</name>
    <dbReference type="NCBI Taxonomy" id="34007"/>
    <lineage>
        <taxon>Bacteria</taxon>
        <taxon>Pseudomonadati</taxon>
        <taxon>Pseudomonadota</taxon>
        <taxon>Alphaproteobacteria</taxon>
        <taxon>Rhodobacterales</taxon>
        <taxon>Paracoccaceae</taxon>
        <taxon>Paracoccus</taxon>
    </lineage>
</organism>
<feature type="transmembrane region" description="Helical" evidence="8">
    <location>
        <begin position="189"/>
        <end position="210"/>
    </location>
</feature>
<comment type="subcellular location">
    <subcellularLocation>
        <location evidence="1">Cell inner membrane</location>
        <topology evidence="1">Multi-pass membrane protein</topology>
    </subcellularLocation>
    <subcellularLocation>
        <location evidence="8">Cell membrane</location>
        <topology evidence="8">Multi-pass membrane protein</topology>
    </subcellularLocation>
</comment>
<dbReference type="Gene3D" id="1.10.3720.10">
    <property type="entry name" value="MetI-like"/>
    <property type="match status" value="2"/>
</dbReference>
<dbReference type="GO" id="GO:0055085">
    <property type="term" value="P:transmembrane transport"/>
    <property type="evidence" value="ECO:0007669"/>
    <property type="project" value="InterPro"/>
</dbReference>
<dbReference type="PROSITE" id="PS50928">
    <property type="entry name" value="ABC_TM1"/>
    <property type="match status" value="2"/>
</dbReference>
<name>A0AAQ0KLW2_PARVE</name>
<comment type="similarity">
    <text evidence="8">Belongs to the binding-protein-dependent transport system permease family.</text>
</comment>
<reference evidence="10 11" key="1">
    <citation type="submission" date="2018-08" db="EMBL/GenBank/DDBJ databases">
        <title>Genomic Encyclopedia of Archaeal and Bacterial Type Strains, Phase II (KMG-II): from individual species to whole genera.</title>
        <authorList>
            <person name="Goeker M."/>
        </authorList>
    </citation>
    <scope>NUCLEOTIDE SEQUENCE [LARGE SCALE GENOMIC DNA]</scope>
    <source>
        <strain evidence="10 11">DSM 582</strain>
    </source>
</reference>
<feature type="transmembrane region" description="Helical" evidence="8">
    <location>
        <begin position="467"/>
        <end position="494"/>
    </location>
</feature>
<evidence type="ECO:0000256" key="2">
    <source>
        <dbReference type="ARBA" id="ARBA00022448"/>
    </source>
</evidence>
<sequence length="547" mass="58313">MSGGSGNRTVWWWISLAAMVVMVVFLLYPLLTILTGSFGGGERNGWAQLLADPRYLEAVRNTLVLATAVTGLSVCLGVPLAYLASRYEFPGKSALALLPLIALVIPEVIAAQTWLMLVGNNGVVTRALRSVDIVLPSFYGWPGLIVSLTFTYYAYVYISTLAAIRGFDVQLEEAARSLGTSPARSRLKVLVPVIMPSVMAGALLVFTMVMGNFGTSSILGGKVRLLSVMTYQAAVAEGGADPVMQSTLASVAVGLIVIVLFLQRWVLSRGRYQVVQGRNARPVPLSGRQGWLIGGAAGAVVIVSLMPLAMLVAGAFTVSRGPVMRWGEWTLANFERLLLTNPTPILNTLAYSAVATLIGIAASTLVSYMIVKKKNLFTPALDYLSTLPLALSGTAIGIGLAMSFNSGWLHLTGTGAIVVLAYVIRRLPFSMRSASSTLYNIPDSIEEASISLGVAPVPSFFKVVLPLMVPAIASAMVLTWAVTVSELSASIIVYSGGRETMPIQIYKLIDSNLMAQASAMGVLLLAVILLPIFVATKLFRVELFSSR</sequence>
<feature type="transmembrane region" description="Helical" evidence="8">
    <location>
        <begin position="383"/>
        <end position="402"/>
    </location>
</feature>
<evidence type="ECO:0000313" key="10">
    <source>
        <dbReference type="EMBL" id="REG45747.1"/>
    </source>
</evidence>
<keyword evidence="6 8" id="KW-1133">Transmembrane helix</keyword>
<dbReference type="Pfam" id="PF00528">
    <property type="entry name" value="BPD_transp_1"/>
    <property type="match status" value="2"/>
</dbReference>
<feature type="domain" description="ABC transmembrane type-1" evidence="9">
    <location>
        <begin position="345"/>
        <end position="535"/>
    </location>
</feature>
<feature type="transmembrane region" description="Helical" evidence="8">
    <location>
        <begin position="12"/>
        <end position="31"/>
    </location>
</feature>
<evidence type="ECO:0000256" key="3">
    <source>
        <dbReference type="ARBA" id="ARBA00022475"/>
    </source>
</evidence>
<dbReference type="RefSeq" id="WP_036753185.1">
    <property type="nucleotide sequence ID" value="NZ_CP035286.1"/>
</dbReference>
<dbReference type="InterPro" id="IPR000515">
    <property type="entry name" value="MetI-like"/>
</dbReference>
<keyword evidence="11" id="KW-1185">Reference proteome</keyword>
<evidence type="ECO:0000256" key="6">
    <source>
        <dbReference type="ARBA" id="ARBA00022989"/>
    </source>
</evidence>
<evidence type="ECO:0000256" key="7">
    <source>
        <dbReference type="ARBA" id="ARBA00023136"/>
    </source>
</evidence>
<keyword evidence="4" id="KW-0997">Cell inner membrane</keyword>
<dbReference type="PANTHER" id="PTHR43357:SF3">
    <property type="entry name" value="FE(3+)-TRANSPORT SYSTEM PERMEASE PROTEIN FBPB 2"/>
    <property type="match status" value="1"/>
</dbReference>
<dbReference type="GO" id="GO:0005886">
    <property type="term" value="C:plasma membrane"/>
    <property type="evidence" value="ECO:0007669"/>
    <property type="project" value="UniProtKB-SubCell"/>
</dbReference>
<keyword evidence="3" id="KW-1003">Cell membrane</keyword>
<evidence type="ECO:0000256" key="4">
    <source>
        <dbReference type="ARBA" id="ARBA00022519"/>
    </source>
</evidence>
<feature type="transmembrane region" description="Helical" evidence="8">
    <location>
        <begin position="243"/>
        <end position="262"/>
    </location>
</feature>
<dbReference type="AlphaFoldDB" id="A0AAQ0KLW2"/>
<feature type="transmembrane region" description="Helical" evidence="8">
    <location>
        <begin position="349"/>
        <end position="371"/>
    </location>
</feature>